<evidence type="ECO:0000256" key="2">
    <source>
        <dbReference type="PIRSR" id="PIRSR640255-2"/>
    </source>
</evidence>
<sequence length="461" mass="48532">MQLKRTSFVLLISSLLLVSCQKSLVTPISTDPTAIGTKAKTQAVVQTFDEDFESGSKTGYAAADVALNSGSWNLNDALIGTSTSDQKNGSKSVRIRNTGTLSMNFDVSTGASTVTMNYAIYGTDGASAFQLWVSSDGGNSYAQVGSIEITASSTTLNTATFNVNQSGSLRFQLRKTSGGTNRINIDDFIINSFDGGSGGGTGGGSGSSTGDNTNLLLGNPTGATNSTANPNNYLIDQTYYTESYNRDKGVPNWVSWYVGSTSLGSVDRSNDFRADTNLPAGWYEVSNTSYSDSGFDRGHNCPSADRSSTTAANQATFLMDNMIPQAPNNNEHTWANLEAYGRSLVTAGSEIYVVMGSYGSGGTGSSGSATTVDGGHVVVPSNIWKVIVVIPNGNNDLSRITSDTRVIAVNTPNINSISSDWTQYITTVKDIENATGYTLFSNLPASIRAALETKRDAGTAN</sequence>
<dbReference type="SUPFAM" id="SSF54060">
    <property type="entry name" value="His-Me finger endonucleases"/>
    <property type="match status" value="1"/>
</dbReference>
<keyword evidence="7" id="KW-0540">Nuclease</keyword>
<dbReference type="Pfam" id="PF01223">
    <property type="entry name" value="Endonuclease_NS"/>
    <property type="match status" value="1"/>
</dbReference>
<keyword evidence="7" id="KW-0378">Hydrolase</keyword>
<dbReference type="PROSITE" id="PS51257">
    <property type="entry name" value="PROKAR_LIPOPROTEIN"/>
    <property type="match status" value="1"/>
</dbReference>
<evidence type="ECO:0000256" key="1">
    <source>
        <dbReference type="PIRSR" id="PIRSR640255-1"/>
    </source>
</evidence>
<dbReference type="SMART" id="SM00477">
    <property type="entry name" value="NUC"/>
    <property type="match status" value="1"/>
</dbReference>
<feature type="compositionally biased region" description="Polar residues" evidence="3">
    <location>
        <begin position="211"/>
        <end position="231"/>
    </location>
</feature>
<evidence type="ECO:0000256" key="3">
    <source>
        <dbReference type="SAM" id="MobiDB-lite"/>
    </source>
</evidence>
<dbReference type="PANTHER" id="PTHR13966">
    <property type="entry name" value="ENDONUCLEASE RELATED"/>
    <property type="match status" value="1"/>
</dbReference>
<feature type="active site" description="Proton acceptor" evidence="1">
    <location>
        <position position="299"/>
    </location>
</feature>
<dbReference type="InterPro" id="IPR044929">
    <property type="entry name" value="DNA/RNA_non-sp_Endonuclease_sf"/>
</dbReference>
<protein>
    <submittedName>
        <fullName evidence="7">Endonuclease G</fullName>
    </submittedName>
</protein>
<feature type="binding site" evidence="2">
    <location>
        <position position="330"/>
    </location>
    <ligand>
        <name>Mg(2+)</name>
        <dbReference type="ChEBI" id="CHEBI:18420"/>
        <note>catalytic</note>
    </ligand>
</feature>
<evidence type="ECO:0000259" key="5">
    <source>
        <dbReference type="SMART" id="SM00477"/>
    </source>
</evidence>
<feature type="region of interest" description="Disordered" evidence="3">
    <location>
        <begin position="199"/>
        <end position="231"/>
    </location>
</feature>
<dbReference type="InterPro" id="IPR040255">
    <property type="entry name" value="Non-specific_endonuclease"/>
</dbReference>
<evidence type="ECO:0000259" key="6">
    <source>
        <dbReference type="SMART" id="SM00892"/>
    </source>
</evidence>
<dbReference type="GO" id="GO:0004519">
    <property type="term" value="F:endonuclease activity"/>
    <property type="evidence" value="ECO:0007669"/>
    <property type="project" value="UniProtKB-KW"/>
</dbReference>
<feature type="chain" id="PRO_5032862730" evidence="4">
    <location>
        <begin position="26"/>
        <end position="461"/>
    </location>
</feature>
<accession>A0A841J4C7</accession>
<feature type="signal peptide" evidence="4">
    <location>
        <begin position="1"/>
        <end position="25"/>
    </location>
</feature>
<dbReference type="PANTHER" id="PTHR13966:SF5">
    <property type="entry name" value="ENDONUCLEASE G, MITOCHONDRIAL"/>
    <property type="match status" value="1"/>
</dbReference>
<feature type="domain" description="ENPP1-3/EXOG-like endonuclease/phosphodiesterase" evidence="5">
    <location>
        <begin position="237"/>
        <end position="446"/>
    </location>
</feature>
<reference evidence="7 8" key="1">
    <citation type="submission" date="2020-08" db="EMBL/GenBank/DDBJ databases">
        <title>Genomic Encyclopedia of Type Strains, Phase IV (KMG-V): Genome sequencing to study the core and pangenomes of soil and plant-associated prokaryotes.</title>
        <authorList>
            <person name="Whitman W."/>
        </authorList>
    </citation>
    <scope>NUCLEOTIDE SEQUENCE [LARGE SCALE GENOMIC DNA]</scope>
    <source>
        <strain evidence="7 8">MP601</strain>
    </source>
</reference>
<dbReference type="InterPro" id="IPR044925">
    <property type="entry name" value="His-Me_finger_sf"/>
</dbReference>
<dbReference type="InterPro" id="IPR001604">
    <property type="entry name" value="Endo_G_ENPP1-like_dom"/>
</dbReference>
<dbReference type="GO" id="GO:0003676">
    <property type="term" value="F:nucleic acid binding"/>
    <property type="evidence" value="ECO:0007669"/>
    <property type="project" value="InterPro"/>
</dbReference>
<dbReference type="SMART" id="SM00892">
    <property type="entry name" value="Endonuclease_NS"/>
    <property type="match status" value="1"/>
</dbReference>
<dbReference type="InterPro" id="IPR020821">
    <property type="entry name" value="ENPP1-3/EXOG-like_nuc-like"/>
</dbReference>
<dbReference type="GO" id="GO:0046872">
    <property type="term" value="F:metal ion binding"/>
    <property type="evidence" value="ECO:0007669"/>
    <property type="project" value="UniProtKB-KW"/>
</dbReference>
<comment type="caution">
    <text evidence="7">The sequence shown here is derived from an EMBL/GenBank/DDBJ whole genome shotgun (WGS) entry which is preliminary data.</text>
</comment>
<dbReference type="EMBL" id="JACHCA010000001">
    <property type="protein sequence ID" value="MBB6126049.1"/>
    <property type="molecule type" value="Genomic_DNA"/>
</dbReference>
<keyword evidence="4" id="KW-0732">Signal</keyword>
<organism evidence="7 8">
    <name type="scientific">Mucilaginibacter lappiensis</name>
    <dbReference type="NCBI Taxonomy" id="354630"/>
    <lineage>
        <taxon>Bacteria</taxon>
        <taxon>Pseudomonadati</taxon>
        <taxon>Bacteroidota</taxon>
        <taxon>Sphingobacteriia</taxon>
        <taxon>Sphingobacteriales</taxon>
        <taxon>Sphingobacteriaceae</taxon>
        <taxon>Mucilaginibacter</taxon>
    </lineage>
</organism>
<dbReference type="AlphaFoldDB" id="A0A841J4C7"/>
<dbReference type="CDD" id="cd00091">
    <property type="entry name" value="NUC"/>
    <property type="match status" value="1"/>
</dbReference>
<evidence type="ECO:0000313" key="8">
    <source>
        <dbReference type="Proteomes" id="UP000548326"/>
    </source>
</evidence>
<evidence type="ECO:0000256" key="4">
    <source>
        <dbReference type="SAM" id="SignalP"/>
    </source>
</evidence>
<dbReference type="Gene3D" id="3.40.570.10">
    <property type="entry name" value="Extracellular Endonuclease, subunit A"/>
    <property type="match status" value="1"/>
</dbReference>
<dbReference type="RefSeq" id="WP_183584993.1">
    <property type="nucleotide sequence ID" value="NZ_JACHCA010000001.1"/>
</dbReference>
<gene>
    <name evidence="7" type="ORF">HDF22_000150</name>
</gene>
<keyword evidence="2" id="KW-0479">Metal-binding</keyword>
<dbReference type="GO" id="GO:0016787">
    <property type="term" value="F:hydrolase activity"/>
    <property type="evidence" value="ECO:0007669"/>
    <property type="project" value="InterPro"/>
</dbReference>
<dbReference type="Proteomes" id="UP000548326">
    <property type="component" value="Unassembled WGS sequence"/>
</dbReference>
<keyword evidence="7" id="KW-0255">Endonuclease</keyword>
<evidence type="ECO:0000313" key="7">
    <source>
        <dbReference type="EMBL" id="MBB6126049.1"/>
    </source>
</evidence>
<name>A0A841J4C7_9SPHI</name>
<proteinExistence type="predicted"/>
<feature type="domain" description="DNA/RNA non-specific endonuclease/pyrophosphatase/phosphodiesterase" evidence="6">
    <location>
        <begin position="236"/>
        <end position="446"/>
    </location>
</feature>